<evidence type="ECO:0000256" key="1">
    <source>
        <dbReference type="ARBA" id="ARBA00022801"/>
    </source>
</evidence>
<organism evidence="3 4">
    <name type="scientific">Crossiella equi</name>
    <dbReference type="NCBI Taxonomy" id="130796"/>
    <lineage>
        <taxon>Bacteria</taxon>
        <taxon>Bacillati</taxon>
        <taxon>Actinomycetota</taxon>
        <taxon>Actinomycetes</taxon>
        <taxon>Pseudonocardiales</taxon>
        <taxon>Pseudonocardiaceae</taxon>
        <taxon>Crossiella</taxon>
    </lineage>
</organism>
<proteinExistence type="predicted"/>
<dbReference type="InterPro" id="IPR000073">
    <property type="entry name" value="AB_hydrolase_1"/>
</dbReference>
<dbReference type="PRINTS" id="PR00412">
    <property type="entry name" value="EPOXHYDRLASE"/>
</dbReference>
<dbReference type="EMBL" id="JAGIOO010000001">
    <property type="protein sequence ID" value="MBP2472276.1"/>
    <property type="molecule type" value="Genomic_DNA"/>
</dbReference>
<dbReference type="Proteomes" id="UP001519363">
    <property type="component" value="Unassembled WGS sequence"/>
</dbReference>
<name>A0ABS5A6Q1_9PSEU</name>
<dbReference type="InterPro" id="IPR000639">
    <property type="entry name" value="Epox_hydrolase-like"/>
</dbReference>
<keyword evidence="4" id="KW-1185">Reference proteome</keyword>
<dbReference type="SUPFAM" id="SSF53474">
    <property type="entry name" value="alpha/beta-Hydrolases"/>
    <property type="match status" value="1"/>
</dbReference>
<gene>
    <name evidence="3" type="ORF">JOF53_001148</name>
</gene>
<accession>A0ABS5A6Q1</accession>
<feature type="domain" description="AB hydrolase-1" evidence="2">
    <location>
        <begin position="23"/>
        <end position="288"/>
    </location>
</feature>
<evidence type="ECO:0000313" key="4">
    <source>
        <dbReference type="Proteomes" id="UP001519363"/>
    </source>
</evidence>
<evidence type="ECO:0000259" key="2">
    <source>
        <dbReference type="Pfam" id="PF00561"/>
    </source>
</evidence>
<reference evidence="3 4" key="1">
    <citation type="submission" date="2021-03" db="EMBL/GenBank/DDBJ databases">
        <title>Sequencing the genomes of 1000 actinobacteria strains.</title>
        <authorList>
            <person name="Klenk H.-P."/>
        </authorList>
    </citation>
    <scope>NUCLEOTIDE SEQUENCE [LARGE SCALE GENOMIC DNA]</scope>
    <source>
        <strain evidence="3 4">DSM 44580</strain>
    </source>
</reference>
<keyword evidence="1" id="KW-0378">Hydrolase</keyword>
<comment type="caution">
    <text evidence="3">The sequence shown here is derived from an EMBL/GenBank/DDBJ whole genome shotgun (WGS) entry which is preliminary data.</text>
</comment>
<dbReference type="Gene3D" id="3.40.50.1820">
    <property type="entry name" value="alpha/beta hydrolase"/>
    <property type="match status" value="1"/>
</dbReference>
<dbReference type="PANTHER" id="PTHR43329">
    <property type="entry name" value="EPOXIDE HYDROLASE"/>
    <property type="match status" value="1"/>
</dbReference>
<sequence>MVSHRQLDVNGISMHIAELGEGPLVLLLHGFPESWYAWRHLFTPLAEAGYHVVAPDQRGYGATDAPAEVAAYSILHLVGDVVGLVHALGHDNAVVVGHDWGGPVAWHTAQLRPDLVRGVVGVSTPPAARGPVPTLAAMEKAFGPHFYQLYFQQPGVADAELNADHRTSLRKVLGGLESPLCEHGFLASTKDFDELPAWLTEADVDEFARQYARNGFTGPLNWYRNMNRNWELTAAWQGALINPPALYITGEADPVRGFYPPGFIDRLPALVPNLREVVDLPGTGHWIPQERPAEVAQALLGFLGGL</sequence>
<evidence type="ECO:0000313" key="3">
    <source>
        <dbReference type="EMBL" id="MBP2472276.1"/>
    </source>
</evidence>
<dbReference type="Pfam" id="PF00561">
    <property type="entry name" value="Abhydrolase_1"/>
    <property type="match status" value="1"/>
</dbReference>
<dbReference type="RefSeq" id="WP_086781496.1">
    <property type="nucleotide sequence ID" value="NZ_JAGIOO010000001.1"/>
</dbReference>
<protein>
    <submittedName>
        <fullName evidence="3">Pimeloyl-ACP methyl ester carboxylesterase</fullName>
    </submittedName>
</protein>
<dbReference type="InterPro" id="IPR029058">
    <property type="entry name" value="AB_hydrolase_fold"/>
</dbReference>